<reference evidence="7 8" key="1">
    <citation type="submission" date="2019-06" db="EMBL/GenBank/DDBJ databases">
        <title>Whole genome shotgun sequence of Nitrobacter winogradskyi NBRC 14297.</title>
        <authorList>
            <person name="Hosoyama A."/>
            <person name="Uohara A."/>
            <person name="Ohji S."/>
            <person name="Ichikawa N."/>
        </authorList>
    </citation>
    <scope>NUCLEOTIDE SEQUENCE [LARGE SCALE GENOMIC DNA]</scope>
    <source>
        <strain evidence="7 8">NBRC 14297</strain>
    </source>
</reference>
<gene>
    <name evidence="7" type="ORF">NWI01_16180</name>
</gene>
<dbReference type="InterPro" id="IPR006665">
    <property type="entry name" value="OmpA-like"/>
</dbReference>
<keyword evidence="3" id="KW-0998">Cell outer membrane</keyword>
<dbReference type="InterPro" id="IPR050330">
    <property type="entry name" value="Bact_OuterMem_StrucFunc"/>
</dbReference>
<evidence type="ECO:0000256" key="1">
    <source>
        <dbReference type="ARBA" id="ARBA00004442"/>
    </source>
</evidence>
<dbReference type="EMBL" id="BJNF01000040">
    <property type="protein sequence ID" value="GEC15726.1"/>
    <property type="molecule type" value="Genomic_DNA"/>
</dbReference>
<dbReference type="GO" id="GO:0009279">
    <property type="term" value="C:cell outer membrane"/>
    <property type="evidence" value="ECO:0007669"/>
    <property type="project" value="UniProtKB-SubCell"/>
</dbReference>
<evidence type="ECO:0000256" key="3">
    <source>
        <dbReference type="ARBA" id="ARBA00023237"/>
    </source>
</evidence>
<accession>A0A4Y3WEQ7</accession>
<dbReference type="AlphaFoldDB" id="A0A4Y3WEQ7"/>
<organism evidence="7 8">
    <name type="scientific">Nitrobacter winogradskyi</name>
    <name type="common">Nitrobacter agilis</name>
    <dbReference type="NCBI Taxonomy" id="913"/>
    <lineage>
        <taxon>Bacteria</taxon>
        <taxon>Pseudomonadati</taxon>
        <taxon>Pseudomonadota</taxon>
        <taxon>Alphaproteobacteria</taxon>
        <taxon>Hyphomicrobiales</taxon>
        <taxon>Nitrobacteraceae</taxon>
        <taxon>Nitrobacter</taxon>
    </lineage>
</organism>
<dbReference type="InterPro" id="IPR006664">
    <property type="entry name" value="OMP_bac"/>
</dbReference>
<dbReference type="Pfam" id="PF00691">
    <property type="entry name" value="OmpA"/>
    <property type="match status" value="1"/>
</dbReference>
<dbReference type="SUPFAM" id="SSF103088">
    <property type="entry name" value="OmpA-like"/>
    <property type="match status" value="1"/>
</dbReference>
<evidence type="ECO:0000313" key="7">
    <source>
        <dbReference type="EMBL" id="GEC15726.1"/>
    </source>
</evidence>
<protein>
    <recommendedName>
        <fullName evidence="6">OmpA-like domain-containing protein</fullName>
    </recommendedName>
</protein>
<dbReference type="PANTHER" id="PTHR30329:SF21">
    <property type="entry name" value="LIPOPROTEIN YIAD-RELATED"/>
    <property type="match status" value="1"/>
</dbReference>
<evidence type="ECO:0000256" key="2">
    <source>
        <dbReference type="ARBA" id="ARBA00023136"/>
    </source>
</evidence>
<evidence type="ECO:0000313" key="8">
    <source>
        <dbReference type="Proteomes" id="UP000318825"/>
    </source>
</evidence>
<dbReference type="PROSITE" id="PS51123">
    <property type="entry name" value="OMPA_2"/>
    <property type="match status" value="1"/>
</dbReference>
<dbReference type="InterPro" id="IPR006690">
    <property type="entry name" value="OMPA-like_CS"/>
</dbReference>
<feature type="signal peptide" evidence="5">
    <location>
        <begin position="1"/>
        <end position="31"/>
    </location>
</feature>
<dbReference type="PROSITE" id="PS01068">
    <property type="entry name" value="OMPA_1"/>
    <property type="match status" value="1"/>
</dbReference>
<dbReference type="PRINTS" id="PR01021">
    <property type="entry name" value="OMPADOMAIN"/>
</dbReference>
<dbReference type="PANTHER" id="PTHR30329">
    <property type="entry name" value="STATOR ELEMENT OF FLAGELLAR MOTOR COMPLEX"/>
    <property type="match status" value="1"/>
</dbReference>
<evidence type="ECO:0000259" key="6">
    <source>
        <dbReference type="PROSITE" id="PS51123"/>
    </source>
</evidence>
<comment type="subcellular location">
    <subcellularLocation>
        <location evidence="1">Cell outer membrane</location>
    </subcellularLocation>
</comment>
<evidence type="ECO:0000256" key="4">
    <source>
        <dbReference type="PROSITE-ProRule" id="PRU00473"/>
    </source>
</evidence>
<dbReference type="RefSeq" id="WP_141383404.1">
    <property type="nucleotide sequence ID" value="NZ_BJNF01000040.1"/>
</dbReference>
<proteinExistence type="predicted"/>
<keyword evidence="5" id="KW-0732">Signal</keyword>
<dbReference type="OrthoDB" id="9814546at2"/>
<dbReference type="Proteomes" id="UP000318825">
    <property type="component" value="Unassembled WGS sequence"/>
</dbReference>
<name>A0A4Y3WEQ7_NITWI</name>
<feature type="domain" description="OmpA-like" evidence="6">
    <location>
        <begin position="88"/>
        <end position="206"/>
    </location>
</feature>
<evidence type="ECO:0000256" key="5">
    <source>
        <dbReference type="SAM" id="SignalP"/>
    </source>
</evidence>
<dbReference type="InterPro" id="IPR036737">
    <property type="entry name" value="OmpA-like_sf"/>
</dbReference>
<dbReference type="Gene3D" id="3.30.1330.60">
    <property type="entry name" value="OmpA-like domain"/>
    <property type="match status" value="1"/>
</dbReference>
<feature type="chain" id="PRO_5021366021" description="OmpA-like domain-containing protein" evidence="5">
    <location>
        <begin position="32"/>
        <end position="213"/>
    </location>
</feature>
<keyword evidence="2 4" id="KW-0472">Membrane</keyword>
<comment type="caution">
    <text evidence="7">The sequence shown here is derived from an EMBL/GenBank/DDBJ whole genome shotgun (WGS) entry which is preliminary data.</text>
</comment>
<dbReference type="CDD" id="cd07185">
    <property type="entry name" value="OmpA_C-like"/>
    <property type="match status" value="1"/>
</dbReference>
<sequence>MLIQRISGKSLAAAILAAGLMAIAAPQGVSAEDLSAQQIIDGLKVSKTRSLSASPRPTLDPNDLNFVQKVRGKTRSLSMGDRSQLAEIAAKRPKIDLDINFDFDSAAVTSRTEPQLHSLGKALTSDELAGSVIMLGGHTDGKGSDTYNQILSERRAEAVKRFLVETYKIPAANLVAAGYGKEGYKNPADPLAAENRRVEVVNMATKDQAANSQ</sequence>